<accession>A0A0G9HGQ7</accession>
<keyword evidence="2" id="KW-0328">Glycosyltransferase</keyword>
<reference evidence="5" key="1">
    <citation type="submission" date="2016-09" db="EMBL/GenBank/DDBJ databases">
        <authorList>
            <person name="Lysoe E."/>
        </authorList>
    </citation>
    <scope>NUCLEOTIDE SEQUENCE [LARGE SCALE GENOMIC DNA]</scope>
    <source>
        <strain evidence="5">LJ96T</strain>
    </source>
</reference>
<evidence type="ECO:0000256" key="2">
    <source>
        <dbReference type="ARBA" id="ARBA00022676"/>
    </source>
</evidence>
<dbReference type="PANTHER" id="PTHR43630">
    <property type="entry name" value="POLY-BETA-1,6-N-ACETYL-D-GLUCOSAMINE SYNTHASE"/>
    <property type="match status" value="1"/>
</dbReference>
<protein>
    <submittedName>
        <fullName evidence="4">Uncharacterized protein</fullName>
    </submittedName>
</protein>
<gene>
    <name evidence="4" type="ORF">BJI69_09815</name>
</gene>
<dbReference type="KEGG" id="lrz:BJI69_09815"/>
<dbReference type="Gene3D" id="3.90.550.10">
    <property type="entry name" value="Spore Coat Polysaccharide Biosynthesis Protein SpsA, Chain A"/>
    <property type="match status" value="1"/>
</dbReference>
<dbReference type="STRING" id="1440763.BJI69_09815"/>
<evidence type="ECO:0000256" key="3">
    <source>
        <dbReference type="ARBA" id="ARBA00022679"/>
    </source>
</evidence>
<dbReference type="Proteomes" id="UP000182987">
    <property type="component" value="Chromosome"/>
</dbReference>
<dbReference type="AlphaFoldDB" id="A0A0G9HGQ7"/>
<evidence type="ECO:0000313" key="5">
    <source>
        <dbReference type="Proteomes" id="UP000182987"/>
    </source>
</evidence>
<proteinExistence type="inferred from homology"/>
<comment type="similarity">
    <text evidence="1">Belongs to the glycosyltransferase 2 family.</text>
</comment>
<dbReference type="PANTHER" id="PTHR43630:SF1">
    <property type="entry name" value="POLY-BETA-1,6-N-ACETYL-D-GLUCOSAMINE SYNTHASE"/>
    <property type="match status" value="1"/>
</dbReference>
<evidence type="ECO:0000256" key="1">
    <source>
        <dbReference type="ARBA" id="ARBA00006739"/>
    </source>
</evidence>
<dbReference type="CDD" id="cd06423">
    <property type="entry name" value="CESA_like"/>
    <property type="match status" value="1"/>
</dbReference>
<keyword evidence="3" id="KW-0808">Transferase</keyword>
<evidence type="ECO:0000313" key="4">
    <source>
        <dbReference type="EMBL" id="APG04164.1"/>
    </source>
</evidence>
<dbReference type="SUPFAM" id="SSF53448">
    <property type="entry name" value="Nucleotide-diphospho-sugar transferases"/>
    <property type="match status" value="1"/>
</dbReference>
<dbReference type="Pfam" id="PF13641">
    <property type="entry name" value="Glyco_tranf_2_3"/>
    <property type="match status" value="1"/>
</dbReference>
<name>A0A0G9HGQ7_9GAMM</name>
<dbReference type="PATRIC" id="fig|1440763.5.peg.2287"/>
<dbReference type="InterPro" id="IPR029044">
    <property type="entry name" value="Nucleotide-diphossugar_trans"/>
</dbReference>
<keyword evidence="5" id="KW-1185">Reference proteome</keyword>
<dbReference type="EMBL" id="CP017480">
    <property type="protein sequence ID" value="APG04164.1"/>
    <property type="molecule type" value="Genomic_DNA"/>
</dbReference>
<sequence>MSVIVPALNEEVVIGATIRALLISDYSPLEIIVVDDGSSDGTTDVLSRMAFEDPRLTCIRLPLTMGKSHALNEGVAKARHDLIVTVDADTIVDSDFIRAISAPLCEGTADAVAGNIKVGNKGHIITLLQSIEYISSQDLKRAFQSSRQMITTLPGAGSAYRKTDILLAGGFSDVTRAEDTELTLRLGQKDLRLVYCPQAVARTEAPTTLQALFRQRRRWNLGNMQSIGMHIGKLGGLRTGQVAGYLLLFFENFIGPPIQCAALLLAIVALSTSQFLLLPWCYGVITLAYGSAVVATYYRTGEGLRELMWLPLMLFARPLFAIAPYTAALWHYFRRCPAGWHKLDRTGEVALSGVECGQSCDEVTSLASSK</sequence>
<organism evidence="4 5">
    <name type="scientific">Luteibacter rhizovicinus DSM 16549</name>
    <dbReference type="NCBI Taxonomy" id="1440763"/>
    <lineage>
        <taxon>Bacteria</taxon>
        <taxon>Pseudomonadati</taxon>
        <taxon>Pseudomonadota</taxon>
        <taxon>Gammaproteobacteria</taxon>
        <taxon>Lysobacterales</taxon>
        <taxon>Rhodanobacteraceae</taxon>
        <taxon>Luteibacter</taxon>
    </lineage>
</organism>
<dbReference type="GO" id="GO:0016757">
    <property type="term" value="F:glycosyltransferase activity"/>
    <property type="evidence" value="ECO:0007669"/>
    <property type="project" value="UniProtKB-KW"/>
</dbReference>